<sequence>MYFLLNNITGNIINVEKTNLYVAIIGAGAADSFTNIADVEIAKTPKNKKR</sequence>
<protein>
    <submittedName>
        <fullName evidence="1">Uncharacterized protein</fullName>
    </submittedName>
</protein>
<evidence type="ECO:0000313" key="2">
    <source>
        <dbReference type="Proteomes" id="UP000325212"/>
    </source>
</evidence>
<dbReference type="EMBL" id="BJLA01000009">
    <property type="protein sequence ID" value="GEA31958.1"/>
    <property type="molecule type" value="Genomic_DNA"/>
</dbReference>
<proteinExistence type="predicted"/>
<accession>A0AAV3W2V2</accession>
<gene>
    <name evidence="1" type="ORF">CDIOL_28810</name>
</gene>
<keyword evidence="2" id="KW-1185">Reference proteome</keyword>
<reference evidence="1 2" key="1">
    <citation type="submission" date="2019-06" db="EMBL/GenBank/DDBJ databases">
        <title>Draft genome sequence of Clostridium diolis DSM 15410.</title>
        <authorList>
            <person name="Kobayashi H."/>
            <person name="Tanizawa Y."/>
            <person name="Tohno M."/>
        </authorList>
    </citation>
    <scope>NUCLEOTIDE SEQUENCE [LARGE SCALE GENOMIC DNA]</scope>
    <source>
        <strain evidence="1 2">DSM 15410</strain>
    </source>
</reference>
<evidence type="ECO:0000313" key="1">
    <source>
        <dbReference type="EMBL" id="GEA31958.1"/>
    </source>
</evidence>
<organism evidence="1 2">
    <name type="scientific">Clostridium diolis</name>
    <dbReference type="NCBI Taxonomy" id="223919"/>
    <lineage>
        <taxon>Bacteria</taxon>
        <taxon>Bacillati</taxon>
        <taxon>Bacillota</taxon>
        <taxon>Clostridia</taxon>
        <taxon>Eubacteriales</taxon>
        <taxon>Clostridiaceae</taxon>
        <taxon>Clostridium</taxon>
    </lineage>
</organism>
<dbReference type="Proteomes" id="UP000325212">
    <property type="component" value="Unassembled WGS sequence"/>
</dbReference>
<dbReference type="AlphaFoldDB" id="A0AAV3W2V2"/>
<comment type="caution">
    <text evidence="1">The sequence shown here is derived from an EMBL/GenBank/DDBJ whole genome shotgun (WGS) entry which is preliminary data.</text>
</comment>
<name>A0AAV3W2V2_9CLOT</name>